<comment type="similarity">
    <text evidence="1">Belongs to the Nudix hydrolase family.</text>
</comment>
<feature type="domain" description="Nudix hydrolase" evidence="3">
    <location>
        <begin position="73"/>
        <end position="214"/>
    </location>
</feature>
<dbReference type="CDD" id="cd03674">
    <property type="entry name" value="NUDIX_Hydrolase"/>
    <property type="match status" value="1"/>
</dbReference>
<name>A0ABP5GUC3_9ACTN</name>
<dbReference type="Pfam" id="PF00293">
    <property type="entry name" value="NUDIX"/>
    <property type="match status" value="1"/>
</dbReference>
<evidence type="ECO:0000256" key="2">
    <source>
        <dbReference type="ARBA" id="ARBA00022801"/>
    </source>
</evidence>
<dbReference type="PRINTS" id="PR00502">
    <property type="entry name" value="NUDIXFAMILY"/>
</dbReference>
<dbReference type="InterPro" id="IPR000086">
    <property type="entry name" value="NUDIX_hydrolase_dom"/>
</dbReference>
<proteinExistence type="inferred from homology"/>
<sequence length="217" mass="23279">MNDLPPQPSALSAPAAPAALSAPAVPAALVTDQSIRHLVAQYLDRFPDQAERLAVFTDALADGEHLTDRKTLPGHVTVGAFVVDDRGRLLQIAHKALGRWLNPGGHTEPGDATLADAARRELREETGLAAEHLVLLGDPELPLAVDVHRIPANPAKAEPDHWHFDFRYAFRLTGPAAAIELQLDEVDDHRWIPFEDAGLGPDTARLAEVLGPVGAAD</sequence>
<dbReference type="InterPro" id="IPR015797">
    <property type="entry name" value="NUDIX_hydrolase-like_dom_sf"/>
</dbReference>
<protein>
    <recommendedName>
        <fullName evidence="3">Nudix hydrolase domain-containing protein</fullName>
    </recommendedName>
</protein>
<dbReference type="PROSITE" id="PS51462">
    <property type="entry name" value="NUDIX"/>
    <property type="match status" value="1"/>
</dbReference>
<dbReference type="PANTHER" id="PTHR43736">
    <property type="entry name" value="ADP-RIBOSE PYROPHOSPHATASE"/>
    <property type="match status" value="1"/>
</dbReference>
<dbReference type="InterPro" id="IPR020476">
    <property type="entry name" value="Nudix_hydrolase"/>
</dbReference>
<evidence type="ECO:0000313" key="4">
    <source>
        <dbReference type="EMBL" id="GAA2057606.1"/>
    </source>
</evidence>
<dbReference type="PANTHER" id="PTHR43736:SF1">
    <property type="entry name" value="DIHYDRONEOPTERIN TRIPHOSPHATE DIPHOSPHATASE"/>
    <property type="match status" value="1"/>
</dbReference>
<evidence type="ECO:0000256" key="1">
    <source>
        <dbReference type="ARBA" id="ARBA00005582"/>
    </source>
</evidence>
<evidence type="ECO:0000313" key="5">
    <source>
        <dbReference type="Proteomes" id="UP001500751"/>
    </source>
</evidence>
<evidence type="ECO:0000259" key="3">
    <source>
        <dbReference type="PROSITE" id="PS51462"/>
    </source>
</evidence>
<dbReference type="EMBL" id="BAAAQN010000068">
    <property type="protein sequence ID" value="GAA2057606.1"/>
    <property type="molecule type" value="Genomic_DNA"/>
</dbReference>
<keyword evidence="5" id="KW-1185">Reference proteome</keyword>
<gene>
    <name evidence="4" type="ORF">GCM10009839_78840</name>
</gene>
<keyword evidence="2" id="KW-0378">Hydrolase</keyword>
<dbReference type="Gene3D" id="3.90.79.10">
    <property type="entry name" value="Nucleoside Triphosphate Pyrophosphohydrolase"/>
    <property type="match status" value="1"/>
</dbReference>
<reference evidence="5" key="1">
    <citation type="journal article" date="2019" name="Int. J. Syst. Evol. Microbiol.">
        <title>The Global Catalogue of Microorganisms (GCM) 10K type strain sequencing project: providing services to taxonomists for standard genome sequencing and annotation.</title>
        <authorList>
            <consortium name="The Broad Institute Genomics Platform"/>
            <consortium name="The Broad Institute Genome Sequencing Center for Infectious Disease"/>
            <person name="Wu L."/>
            <person name="Ma J."/>
        </authorList>
    </citation>
    <scope>NUCLEOTIDE SEQUENCE [LARGE SCALE GENOMIC DNA]</scope>
    <source>
        <strain evidence="5">JCM 16014</strain>
    </source>
</reference>
<comment type="caution">
    <text evidence="4">The sequence shown here is derived from an EMBL/GenBank/DDBJ whole genome shotgun (WGS) entry which is preliminary data.</text>
</comment>
<dbReference type="SUPFAM" id="SSF55811">
    <property type="entry name" value="Nudix"/>
    <property type="match status" value="1"/>
</dbReference>
<dbReference type="Proteomes" id="UP001500751">
    <property type="component" value="Unassembled WGS sequence"/>
</dbReference>
<organism evidence="4 5">
    <name type="scientific">Catenulispora yoronensis</name>
    <dbReference type="NCBI Taxonomy" id="450799"/>
    <lineage>
        <taxon>Bacteria</taxon>
        <taxon>Bacillati</taxon>
        <taxon>Actinomycetota</taxon>
        <taxon>Actinomycetes</taxon>
        <taxon>Catenulisporales</taxon>
        <taxon>Catenulisporaceae</taxon>
        <taxon>Catenulispora</taxon>
    </lineage>
</organism>
<accession>A0ABP5GUC3</accession>